<keyword evidence="1" id="KW-0812">Transmembrane</keyword>
<dbReference type="EMBL" id="JAUHHV010000004">
    <property type="protein sequence ID" value="KAK1426582.1"/>
    <property type="molecule type" value="Genomic_DNA"/>
</dbReference>
<dbReference type="Pfam" id="PF03168">
    <property type="entry name" value="LEA_2"/>
    <property type="match status" value="1"/>
</dbReference>
<feature type="transmembrane region" description="Helical" evidence="1">
    <location>
        <begin position="7"/>
        <end position="33"/>
    </location>
</feature>
<dbReference type="InterPro" id="IPR055301">
    <property type="entry name" value="Lea14-like_2"/>
</dbReference>
<dbReference type="AlphaFoldDB" id="A0AAD8KUK2"/>
<evidence type="ECO:0000313" key="3">
    <source>
        <dbReference type="EMBL" id="KAK1426582.1"/>
    </source>
</evidence>
<evidence type="ECO:0000256" key="1">
    <source>
        <dbReference type="SAM" id="Phobius"/>
    </source>
</evidence>
<reference evidence="3" key="1">
    <citation type="journal article" date="2023" name="bioRxiv">
        <title>Improved chromosome-level genome assembly for marigold (Tagetes erecta).</title>
        <authorList>
            <person name="Jiang F."/>
            <person name="Yuan L."/>
            <person name="Wang S."/>
            <person name="Wang H."/>
            <person name="Xu D."/>
            <person name="Wang A."/>
            <person name="Fan W."/>
        </authorList>
    </citation>
    <scope>NUCLEOTIDE SEQUENCE</scope>
    <source>
        <strain evidence="3">WSJ</strain>
        <tissue evidence="3">Leaf</tissue>
    </source>
</reference>
<proteinExistence type="predicted"/>
<dbReference type="PANTHER" id="PTHR31852">
    <property type="entry name" value="LATE EMBRYOGENESIS ABUNDANT (LEA) HYDROXYPROLINE-RICH GLYCOPROTEIN FAMILY"/>
    <property type="match status" value="1"/>
</dbReference>
<accession>A0AAD8KUK2</accession>
<keyword evidence="1" id="KW-1133">Transmembrane helix</keyword>
<dbReference type="Proteomes" id="UP001229421">
    <property type="component" value="Unassembled WGS sequence"/>
</dbReference>
<dbReference type="InterPro" id="IPR004864">
    <property type="entry name" value="LEA_2"/>
</dbReference>
<comment type="caution">
    <text evidence="3">The sequence shown here is derived from an EMBL/GenBank/DDBJ whole genome shotgun (WGS) entry which is preliminary data.</text>
</comment>
<sequence length="188" mass="20363">MAKSRRPLIICCVVTAILLLIIIVTAITLYFTLLKPKQPKITTQSVTLESFSTNVFDITDTNVTLGIAVMINNPNYGGFKYENSTSYVTYYGNVVALAPVTADTIPARGQHEVGATVLVMGKSLITNPNFLKDLAANTLNFTSSTTLKGKSIVLKVFKKKATTYSTCDVSIHIVGKNATSVCKSQVKF</sequence>
<gene>
    <name evidence="3" type="ORF">QVD17_15258</name>
</gene>
<organism evidence="3 4">
    <name type="scientific">Tagetes erecta</name>
    <name type="common">African marigold</name>
    <dbReference type="NCBI Taxonomy" id="13708"/>
    <lineage>
        <taxon>Eukaryota</taxon>
        <taxon>Viridiplantae</taxon>
        <taxon>Streptophyta</taxon>
        <taxon>Embryophyta</taxon>
        <taxon>Tracheophyta</taxon>
        <taxon>Spermatophyta</taxon>
        <taxon>Magnoliopsida</taxon>
        <taxon>eudicotyledons</taxon>
        <taxon>Gunneridae</taxon>
        <taxon>Pentapetalae</taxon>
        <taxon>asterids</taxon>
        <taxon>campanulids</taxon>
        <taxon>Asterales</taxon>
        <taxon>Asteraceae</taxon>
        <taxon>Asteroideae</taxon>
        <taxon>Heliantheae alliance</taxon>
        <taxon>Tageteae</taxon>
        <taxon>Tagetes</taxon>
    </lineage>
</organism>
<name>A0AAD8KUK2_TARER</name>
<protein>
    <recommendedName>
        <fullName evidence="2">Late embryogenesis abundant protein LEA-2 subgroup domain-containing protein</fullName>
    </recommendedName>
</protein>
<feature type="domain" description="Late embryogenesis abundant protein LEA-2 subgroup" evidence="2">
    <location>
        <begin position="70"/>
        <end position="161"/>
    </location>
</feature>
<keyword evidence="4" id="KW-1185">Reference proteome</keyword>
<evidence type="ECO:0000313" key="4">
    <source>
        <dbReference type="Proteomes" id="UP001229421"/>
    </source>
</evidence>
<evidence type="ECO:0000259" key="2">
    <source>
        <dbReference type="Pfam" id="PF03168"/>
    </source>
</evidence>
<keyword evidence="1" id="KW-0472">Membrane</keyword>